<evidence type="ECO:0000313" key="3">
    <source>
        <dbReference type="EMBL" id="MFC0410724.1"/>
    </source>
</evidence>
<keyword evidence="2" id="KW-0812">Transmembrane</keyword>
<evidence type="ECO:0000256" key="1">
    <source>
        <dbReference type="SAM" id="MobiDB-lite"/>
    </source>
</evidence>
<evidence type="ECO:0000256" key="2">
    <source>
        <dbReference type="SAM" id="Phobius"/>
    </source>
</evidence>
<gene>
    <name evidence="3" type="ORF">ACFFGY_20945</name>
</gene>
<accession>A0ABV6JYA9</accession>
<keyword evidence="2" id="KW-0472">Membrane</keyword>
<feature type="transmembrane region" description="Helical" evidence="2">
    <location>
        <begin position="54"/>
        <end position="72"/>
    </location>
</feature>
<proteinExistence type="predicted"/>
<organism evidence="3 4">
    <name type="scientific">Roseomonas elaeocarpi</name>
    <dbReference type="NCBI Taxonomy" id="907779"/>
    <lineage>
        <taxon>Bacteria</taxon>
        <taxon>Pseudomonadati</taxon>
        <taxon>Pseudomonadota</taxon>
        <taxon>Alphaproteobacteria</taxon>
        <taxon>Acetobacterales</taxon>
        <taxon>Roseomonadaceae</taxon>
        <taxon>Roseomonas</taxon>
    </lineage>
</organism>
<dbReference type="Pfam" id="PF10003">
    <property type="entry name" value="DUF2244"/>
    <property type="match status" value="1"/>
</dbReference>
<dbReference type="Proteomes" id="UP001589865">
    <property type="component" value="Unassembled WGS sequence"/>
</dbReference>
<name>A0ABV6JYA9_9PROT</name>
<protein>
    <submittedName>
        <fullName evidence="3">DUF2244 domain-containing protein</fullName>
    </submittedName>
</protein>
<keyword evidence="2" id="KW-1133">Transmembrane helix</keyword>
<dbReference type="EMBL" id="JBHLUN010000017">
    <property type="protein sequence ID" value="MFC0410724.1"/>
    <property type="molecule type" value="Genomic_DNA"/>
</dbReference>
<feature type="region of interest" description="Disordered" evidence="1">
    <location>
        <begin position="164"/>
        <end position="197"/>
    </location>
</feature>
<dbReference type="InterPro" id="IPR019253">
    <property type="entry name" value="DUF2244_TM"/>
</dbReference>
<sequence>MPFEPVPFEPVLFDAVTMPQRSGTPRGFAVLSGLLLTASGTTATVFFLMGAWPILGFMGLEIPLVLVLIALHHHRAGRASERVSLREDSLRIHRTDPGGRHESFELQPYWTRVDLREDPATAGTLRLRCRGRSVEVGRWLAQEEKRDFARALGDALRRYREPRFNNPQLRGDGRASWGEEEATPLLPGLPTRPAPGS</sequence>
<evidence type="ECO:0000313" key="4">
    <source>
        <dbReference type="Proteomes" id="UP001589865"/>
    </source>
</evidence>
<comment type="caution">
    <text evidence="3">The sequence shown here is derived from an EMBL/GenBank/DDBJ whole genome shotgun (WGS) entry which is preliminary data.</text>
</comment>
<reference evidence="3 4" key="1">
    <citation type="submission" date="2024-09" db="EMBL/GenBank/DDBJ databases">
        <authorList>
            <person name="Sun Q."/>
            <person name="Mori K."/>
        </authorList>
    </citation>
    <scope>NUCLEOTIDE SEQUENCE [LARGE SCALE GENOMIC DNA]</scope>
    <source>
        <strain evidence="3 4">TBRC 5777</strain>
    </source>
</reference>
<keyword evidence="4" id="KW-1185">Reference proteome</keyword>